<keyword evidence="2" id="KW-0396">Initiation factor</keyword>
<protein>
    <submittedName>
        <fullName evidence="4">17477_t:CDS:1</fullName>
    </submittedName>
</protein>
<dbReference type="GO" id="GO:0003743">
    <property type="term" value="F:translation initiation factor activity"/>
    <property type="evidence" value="ECO:0007669"/>
    <property type="project" value="UniProtKB-KW"/>
</dbReference>
<dbReference type="AlphaFoldDB" id="A0A9N9FI44"/>
<feature type="non-terminal residue" evidence="4">
    <location>
        <position position="1"/>
    </location>
</feature>
<proteinExistence type="predicted"/>
<sequence length="45" mass="5171">INKKGDQMYALLAICIALCPTRLDENIHAHLREKYGEQLSKMQRG</sequence>
<comment type="caution">
    <text evidence="4">The sequence shown here is derived from an EMBL/GenBank/DDBJ whole genome shotgun (WGS) entry which is preliminary data.</text>
</comment>
<keyword evidence="5" id="KW-1185">Reference proteome</keyword>
<evidence type="ECO:0000256" key="1">
    <source>
        <dbReference type="ARBA" id="ARBA00022490"/>
    </source>
</evidence>
<dbReference type="EMBL" id="CAJVPZ010003725">
    <property type="protein sequence ID" value="CAG8534729.1"/>
    <property type="molecule type" value="Genomic_DNA"/>
</dbReference>
<evidence type="ECO:0000313" key="5">
    <source>
        <dbReference type="Proteomes" id="UP000789396"/>
    </source>
</evidence>
<evidence type="ECO:0000256" key="2">
    <source>
        <dbReference type="ARBA" id="ARBA00022540"/>
    </source>
</evidence>
<keyword evidence="3" id="KW-0648">Protein biosynthesis</keyword>
<dbReference type="OrthoDB" id="15082at2759"/>
<accession>A0A9N9FI44</accession>
<gene>
    <name evidence="4" type="ORF">RFULGI_LOCUS3953</name>
</gene>
<organism evidence="4 5">
    <name type="scientific">Racocetra fulgida</name>
    <dbReference type="NCBI Taxonomy" id="60492"/>
    <lineage>
        <taxon>Eukaryota</taxon>
        <taxon>Fungi</taxon>
        <taxon>Fungi incertae sedis</taxon>
        <taxon>Mucoromycota</taxon>
        <taxon>Glomeromycotina</taxon>
        <taxon>Glomeromycetes</taxon>
        <taxon>Diversisporales</taxon>
        <taxon>Gigasporaceae</taxon>
        <taxon>Racocetra</taxon>
    </lineage>
</organism>
<dbReference type="Proteomes" id="UP000789396">
    <property type="component" value="Unassembled WGS sequence"/>
</dbReference>
<dbReference type="InterPro" id="IPR019382">
    <property type="entry name" value="eIF3l"/>
</dbReference>
<reference evidence="4" key="1">
    <citation type="submission" date="2021-06" db="EMBL/GenBank/DDBJ databases">
        <authorList>
            <person name="Kallberg Y."/>
            <person name="Tangrot J."/>
            <person name="Rosling A."/>
        </authorList>
    </citation>
    <scope>NUCLEOTIDE SEQUENCE</scope>
    <source>
        <strain evidence="4">IN212</strain>
    </source>
</reference>
<evidence type="ECO:0000313" key="4">
    <source>
        <dbReference type="EMBL" id="CAG8534729.1"/>
    </source>
</evidence>
<dbReference type="PANTHER" id="PTHR13242">
    <property type="entry name" value="EUKARYOTIC TRANSLATION INITIATION FACTOR 3"/>
    <property type="match status" value="1"/>
</dbReference>
<dbReference type="Pfam" id="PF10255">
    <property type="entry name" value="Paf67"/>
    <property type="match status" value="1"/>
</dbReference>
<dbReference type="PANTHER" id="PTHR13242:SF0">
    <property type="entry name" value="EUKARYOTIC TRANSLATION INITIATION FACTOR 3 SUBUNIT L"/>
    <property type="match status" value="1"/>
</dbReference>
<keyword evidence="1" id="KW-0963">Cytoplasm</keyword>
<dbReference type="GO" id="GO:0005852">
    <property type="term" value="C:eukaryotic translation initiation factor 3 complex"/>
    <property type="evidence" value="ECO:0007669"/>
    <property type="project" value="InterPro"/>
</dbReference>
<evidence type="ECO:0000256" key="3">
    <source>
        <dbReference type="ARBA" id="ARBA00022917"/>
    </source>
</evidence>
<name>A0A9N9FI44_9GLOM</name>